<accession>A0A6P0CIG1</accession>
<organism evidence="2 3">
    <name type="scientific">Sulfitobacter sediminilitoris</name>
    <dbReference type="NCBI Taxonomy" id="2698830"/>
    <lineage>
        <taxon>Bacteria</taxon>
        <taxon>Pseudomonadati</taxon>
        <taxon>Pseudomonadota</taxon>
        <taxon>Alphaproteobacteria</taxon>
        <taxon>Rhodobacterales</taxon>
        <taxon>Roseobacteraceae</taxon>
        <taxon>Sulfitobacter</taxon>
    </lineage>
</organism>
<dbReference type="PANTHER" id="PTHR15462:SF8">
    <property type="entry name" value="SERINE PROTEASE"/>
    <property type="match status" value="1"/>
</dbReference>
<dbReference type="Proteomes" id="UP000468591">
    <property type="component" value="Unassembled WGS sequence"/>
</dbReference>
<comment type="caution">
    <text evidence="2">The sequence shown here is derived from an EMBL/GenBank/DDBJ whole genome shotgun (WGS) entry which is preliminary data.</text>
</comment>
<dbReference type="Gene3D" id="2.40.10.10">
    <property type="entry name" value="Trypsin-like serine proteases"/>
    <property type="match status" value="2"/>
</dbReference>
<dbReference type="SUPFAM" id="SSF50494">
    <property type="entry name" value="Trypsin-like serine proteases"/>
    <property type="match status" value="1"/>
</dbReference>
<evidence type="ECO:0000256" key="1">
    <source>
        <dbReference type="ARBA" id="ARBA00022729"/>
    </source>
</evidence>
<evidence type="ECO:0000313" key="3">
    <source>
        <dbReference type="Proteomes" id="UP000468591"/>
    </source>
</evidence>
<dbReference type="InterPro" id="IPR043504">
    <property type="entry name" value="Peptidase_S1_PA_chymotrypsin"/>
</dbReference>
<evidence type="ECO:0008006" key="4">
    <source>
        <dbReference type="Google" id="ProtNLM"/>
    </source>
</evidence>
<protein>
    <recommendedName>
        <fullName evidence="4">Serine protease</fullName>
    </recommendedName>
</protein>
<dbReference type="PANTHER" id="PTHR15462">
    <property type="entry name" value="SERINE PROTEASE"/>
    <property type="match status" value="1"/>
</dbReference>
<dbReference type="EMBL" id="JAABNT010000026">
    <property type="protein sequence ID" value="NEK24896.1"/>
    <property type="molecule type" value="Genomic_DNA"/>
</dbReference>
<keyword evidence="3" id="KW-1185">Reference proteome</keyword>
<evidence type="ECO:0000313" key="2">
    <source>
        <dbReference type="EMBL" id="NEK24896.1"/>
    </source>
</evidence>
<gene>
    <name evidence="2" type="ORF">GV827_21225</name>
</gene>
<name>A0A6P0CIG1_9RHOB</name>
<reference evidence="2 3" key="1">
    <citation type="submission" date="2020-01" db="EMBL/GenBank/DDBJ databases">
        <title>Sulfitobacter sediminilitoris sp. nov., isolated from a tidal flat.</title>
        <authorList>
            <person name="Park S."/>
            <person name="Yoon J.-H."/>
        </authorList>
    </citation>
    <scope>NUCLEOTIDE SEQUENCE [LARGE SCALE GENOMIC DNA]</scope>
    <source>
        <strain evidence="2 3">JBTF-M27</strain>
    </source>
</reference>
<keyword evidence="1" id="KW-0732">Signal</keyword>
<dbReference type="InterPro" id="IPR050966">
    <property type="entry name" value="Glutamyl_endopeptidase"/>
</dbReference>
<dbReference type="InterPro" id="IPR009003">
    <property type="entry name" value="Peptidase_S1_PA"/>
</dbReference>
<dbReference type="AlphaFoldDB" id="A0A6P0CIG1"/>
<proteinExistence type="predicted"/>
<sequence length="581" mass="65051">MIIELIQSKLIILEDLFYQCAIFYAHAIFKNLFWSYKMGSTSAIDREKNNEPEFRAWYEQKTKEIAADLAITEGKIEEDVTKYFAKGGWDDYKPFIEGISVDTLNSNEWSLDNVGKILSAVEGAIFGSGEPPKGIKVENESTVGPAIAQMADLRLYVLGKAFEAIQGILQVFSTSSKAETHEKYSIDLVAPGMTMFMSIKTASYENSGFFSNQVISQYYYVFKVYFSNKQAGDISKYNDLLAYEDLKAAYRNKIKVLANIIDDPLTTFEAVTQLDGQLEFYSKKLVDIQAKIDELSAKEMNAILERKNRTIVAKRALAKKESVKRLPKSGYGSVFVPVPGSIPKRVKSVDEAPFNSVGLLRMKFPNGGYYIGTGTVVRLQKNDKSARYVLTCAHNLYDQGDGGEVTEVTFQPRMNGREVMVAPLIKADEWRFPSSYPDSAISREARNSAIGLSLLKEAADWDYALVRLSEPVDKASMPRPLWEEYVDDENAELNGLYGWDDTDATEMFTANGIISEVHERLLGYAISSRPGASGTGLYLSDSEKIVGVHIYGVAQDNMNYARRVTTDVLKDLQKWAKEMAT</sequence>
<dbReference type="Pfam" id="PF13365">
    <property type="entry name" value="Trypsin_2"/>
    <property type="match status" value="1"/>
</dbReference>